<evidence type="ECO:0000256" key="3">
    <source>
        <dbReference type="ARBA" id="ARBA00022694"/>
    </source>
</evidence>
<keyword evidence="9" id="KW-1185">Reference proteome</keyword>
<organism evidence="8 9">
    <name type="scientific">Leptospirillum ferrodiazotrophum</name>
    <dbReference type="NCBI Taxonomy" id="412449"/>
    <lineage>
        <taxon>Bacteria</taxon>
        <taxon>Pseudomonadati</taxon>
        <taxon>Nitrospirota</taxon>
        <taxon>Nitrospiria</taxon>
        <taxon>Nitrospirales</taxon>
        <taxon>Nitrospiraceae</taxon>
        <taxon>Leptospirillum</taxon>
    </lineage>
</organism>
<comment type="function">
    <text evidence="5">Responsible for synthesis of pseudouridine from uracil-55 in the psi GC loop of transfer RNAs.</text>
</comment>
<dbReference type="CDD" id="cd02573">
    <property type="entry name" value="PseudoU_synth_EcTruB"/>
    <property type="match status" value="1"/>
</dbReference>
<dbReference type="EMBL" id="GG693873">
    <property type="protein sequence ID" value="EES52833.1"/>
    <property type="molecule type" value="Genomic_DNA"/>
</dbReference>
<dbReference type="GO" id="GO:1990481">
    <property type="term" value="P:mRNA pseudouridine synthesis"/>
    <property type="evidence" value="ECO:0007669"/>
    <property type="project" value="TreeGrafter"/>
</dbReference>
<proteinExistence type="inferred from homology"/>
<dbReference type="InterPro" id="IPR014780">
    <property type="entry name" value="tRNA_psdUridine_synth_TruB"/>
</dbReference>
<evidence type="ECO:0000313" key="8">
    <source>
        <dbReference type="EMBL" id="EES52833.1"/>
    </source>
</evidence>
<dbReference type="GO" id="GO:0003723">
    <property type="term" value="F:RNA binding"/>
    <property type="evidence" value="ECO:0007669"/>
    <property type="project" value="InterPro"/>
</dbReference>
<dbReference type="AlphaFoldDB" id="C6HXK4"/>
<evidence type="ECO:0000256" key="4">
    <source>
        <dbReference type="ARBA" id="ARBA00023235"/>
    </source>
</evidence>
<evidence type="ECO:0000256" key="2">
    <source>
        <dbReference type="ARBA" id="ARBA00005642"/>
    </source>
</evidence>
<comment type="catalytic activity">
    <reaction evidence="1 5">
        <text>uridine(55) in tRNA = pseudouridine(55) in tRNA</text>
        <dbReference type="Rhea" id="RHEA:42532"/>
        <dbReference type="Rhea" id="RHEA-COMP:10101"/>
        <dbReference type="Rhea" id="RHEA-COMP:10102"/>
        <dbReference type="ChEBI" id="CHEBI:65314"/>
        <dbReference type="ChEBI" id="CHEBI:65315"/>
        <dbReference type="EC" id="5.4.99.25"/>
    </reaction>
</comment>
<name>C6HXK4_9BACT</name>
<evidence type="ECO:0000256" key="5">
    <source>
        <dbReference type="HAMAP-Rule" id="MF_01080"/>
    </source>
</evidence>
<comment type="similarity">
    <text evidence="2 5">Belongs to the pseudouridine synthase TruB family. Type 1 subfamily.</text>
</comment>
<feature type="active site" description="Nucleophile" evidence="5">
    <location>
        <position position="49"/>
    </location>
</feature>
<dbReference type="PANTHER" id="PTHR13767:SF2">
    <property type="entry name" value="PSEUDOURIDYLATE SYNTHASE TRUB1"/>
    <property type="match status" value="1"/>
</dbReference>
<accession>C6HXK4</accession>
<evidence type="ECO:0000313" key="9">
    <source>
        <dbReference type="Proteomes" id="UP000009374"/>
    </source>
</evidence>
<evidence type="ECO:0000259" key="7">
    <source>
        <dbReference type="Pfam" id="PF16198"/>
    </source>
</evidence>
<dbReference type="InterPro" id="IPR032819">
    <property type="entry name" value="TruB_C"/>
</dbReference>
<sequence length="320" mass="35032">MSFFDPENPVKVSGMLLVDKPAGPTSHDIVHRVRKLTGIDKVGHGGTLDPMASGLLPLLVGEATKMSSFILADDKSYEFDLTLGATTDTDDSTGVVVSTHSVPEDLSSVRLRTVARDFEGERFQQPPMYSAVKQQGVPLYKLARKGVTVPREPRRIEIYSLELIAVEPPVLTFRVHCSKGTYIRVLAREIGEALSTGAHLSRLRRLSVGTFSLAEATTLAVMEKEWAAPDFIRNLLGPDRVFDTLPGVRLLGEASTRLLKGALLPATAIFRREGLFHMKDMIRILGQDGKIRAIAEALREGENLGDFPLGIPFAKVSLVF</sequence>
<dbReference type="InterPro" id="IPR002501">
    <property type="entry name" value="PsdUridine_synth_N"/>
</dbReference>
<dbReference type="Pfam" id="PF16198">
    <property type="entry name" value="TruB_C_2"/>
    <property type="match status" value="1"/>
</dbReference>
<feature type="domain" description="Pseudouridine synthase II N-terminal" evidence="6">
    <location>
        <begin position="34"/>
        <end position="183"/>
    </location>
</feature>
<dbReference type="SUPFAM" id="SSF55120">
    <property type="entry name" value="Pseudouridine synthase"/>
    <property type="match status" value="1"/>
</dbReference>
<keyword evidence="3 5" id="KW-0819">tRNA processing</keyword>
<protein>
    <recommendedName>
        <fullName evidence="5">tRNA pseudouridine synthase B</fullName>
        <ecNumber evidence="5">5.4.99.25</ecNumber>
    </recommendedName>
    <alternativeName>
        <fullName evidence="5">tRNA pseudouridine(55) synthase</fullName>
        <shortName evidence="5">Psi55 synthase</shortName>
    </alternativeName>
    <alternativeName>
        <fullName evidence="5">tRNA pseudouridylate synthase</fullName>
    </alternativeName>
    <alternativeName>
        <fullName evidence="5">tRNA-uridine isomerase</fullName>
    </alternativeName>
</protein>
<reference evidence="8 9" key="1">
    <citation type="journal article" date="2009" name="Appl. Environ. Microbiol.">
        <title>Community genomic and proteomic analyses of chemoautotrophic iron-oxidizing "Leptospirillum rubarum" (Group II) and "Leptospirillum ferrodiazotrophum" (Group III) bacteria in acid mine drainage biofilms.</title>
        <authorList>
            <person name="Goltsman D.S."/>
            <person name="Denef V.J."/>
            <person name="Singer S.W."/>
            <person name="VerBerkmoes N.C."/>
            <person name="Lefsrud M."/>
            <person name="Mueller R.S."/>
            <person name="Dick G.J."/>
            <person name="Sun C.L."/>
            <person name="Wheeler K.E."/>
            <person name="Zemla A."/>
            <person name="Baker B.J."/>
            <person name="Hauser L."/>
            <person name="Land M."/>
            <person name="Shah M.B."/>
            <person name="Thelen M.P."/>
            <person name="Hettich R.L."/>
            <person name="Banfield J.F."/>
        </authorList>
    </citation>
    <scope>NUCLEOTIDE SEQUENCE [LARGE SCALE GENOMIC DNA]</scope>
</reference>
<dbReference type="PANTHER" id="PTHR13767">
    <property type="entry name" value="TRNA-PSEUDOURIDINE SYNTHASE"/>
    <property type="match status" value="1"/>
</dbReference>
<evidence type="ECO:0000256" key="1">
    <source>
        <dbReference type="ARBA" id="ARBA00000385"/>
    </source>
</evidence>
<feature type="domain" description="tRNA pseudouridylate synthase B C-terminal" evidence="7">
    <location>
        <begin position="184"/>
        <end position="225"/>
    </location>
</feature>
<dbReference type="NCBIfam" id="TIGR00431">
    <property type="entry name" value="TruB"/>
    <property type="match status" value="1"/>
</dbReference>
<dbReference type="Gene3D" id="3.30.2350.10">
    <property type="entry name" value="Pseudouridine synthase"/>
    <property type="match status" value="1"/>
</dbReference>
<keyword evidence="4 5" id="KW-0413">Isomerase</keyword>
<evidence type="ECO:0000259" key="6">
    <source>
        <dbReference type="Pfam" id="PF01509"/>
    </source>
</evidence>
<gene>
    <name evidence="5" type="primary">truB</name>
    <name evidence="8" type="ORF">UBAL3_92050203</name>
</gene>
<dbReference type="Pfam" id="PF01509">
    <property type="entry name" value="TruB_N"/>
    <property type="match status" value="1"/>
</dbReference>
<dbReference type="Proteomes" id="UP000009374">
    <property type="component" value="Unassembled WGS sequence"/>
</dbReference>
<dbReference type="InterPro" id="IPR020103">
    <property type="entry name" value="PsdUridine_synth_cat_dom_sf"/>
</dbReference>
<dbReference type="GO" id="GO:0160148">
    <property type="term" value="F:tRNA pseudouridine(55) synthase activity"/>
    <property type="evidence" value="ECO:0007669"/>
    <property type="project" value="UniProtKB-EC"/>
</dbReference>
<dbReference type="EC" id="5.4.99.25" evidence="5"/>
<dbReference type="HAMAP" id="MF_01080">
    <property type="entry name" value="TruB_bact"/>
    <property type="match status" value="1"/>
</dbReference>
<dbReference type="GO" id="GO:0031119">
    <property type="term" value="P:tRNA pseudouridine synthesis"/>
    <property type="evidence" value="ECO:0007669"/>
    <property type="project" value="UniProtKB-UniRule"/>
</dbReference>